<evidence type="ECO:0000313" key="1">
    <source>
        <dbReference type="EMBL" id="GKY88441.1"/>
    </source>
</evidence>
<gene>
    <name evidence="1" type="ORF">STA1M1_23100</name>
</gene>
<dbReference type="RefSeq" id="WP_281842480.1">
    <property type="nucleotide sequence ID" value="NZ_BROH01000006.1"/>
</dbReference>
<name>A0ABQ5LTY8_9RHOB</name>
<sequence length="49" mass="5368">MPISATTIRQPLNQMVSAAVSELVAAIEDNPPIRKLRLQPVVVERGTTR</sequence>
<protein>
    <recommendedName>
        <fullName evidence="3">LacI family transcriptional regulator</fullName>
    </recommendedName>
</protein>
<proteinExistence type="predicted"/>
<dbReference type="Proteomes" id="UP001144205">
    <property type="component" value="Unassembled WGS sequence"/>
</dbReference>
<dbReference type="EMBL" id="BROH01000006">
    <property type="protein sequence ID" value="GKY88441.1"/>
    <property type="molecule type" value="Genomic_DNA"/>
</dbReference>
<keyword evidence="2" id="KW-1185">Reference proteome</keyword>
<accession>A0ABQ5LTY8</accession>
<evidence type="ECO:0008006" key="3">
    <source>
        <dbReference type="Google" id="ProtNLM"/>
    </source>
</evidence>
<evidence type="ECO:0000313" key="2">
    <source>
        <dbReference type="Proteomes" id="UP001144205"/>
    </source>
</evidence>
<reference evidence="1" key="1">
    <citation type="journal article" date="2023" name="Int. J. Syst. Evol. Microbiol.">
        <title>Sinisalibacter aestuarii sp. nov., isolated from estuarine sediment of the Arakawa River.</title>
        <authorList>
            <person name="Arafat S.T."/>
            <person name="Hirano S."/>
            <person name="Sato A."/>
            <person name="Takeuchi K."/>
            <person name="Yasuda T."/>
            <person name="Terahara T."/>
            <person name="Hamada M."/>
            <person name="Kobayashi T."/>
        </authorList>
    </citation>
    <scope>NUCLEOTIDE SEQUENCE</scope>
    <source>
        <strain evidence="1">B-399</strain>
    </source>
</reference>
<organism evidence="1 2">
    <name type="scientific">Sinisalibacter aestuarii</name>
    <dbReference type="NCBI Taxonomy" id="2949426"/>
    <lineage>
        <taxon>Bacteria</taxon>
        <taxon>Pseudomonadati</taxon>
        <taxon>Pseudomonadota</taxon>
        <taxon>Alphaproteobacteria</taxon>
        <taxon>Rhodobacterales</taxon>
        <taxon>Roseobacteraceae</taxon>
        <taxon>Sinisalibacter</taxon>
    </lineage>
</organism>
<comment type="caution">
    <text evidence="1">The sequence shown here is derived from an EMBL/GenBank/DDBJ whole genome shotgun (WGS) entry which is preliminary data.</text>
</comment>